<reference evidence="6 7" key="2">
    <citation type="submission" date="2020-08" db="EMBL/GenBank/DDBJ databases">
        <authorList>
            <person name="Ueki A."/>
            <person name="Tonouchi A."/>
        </authorList>
    </citation>
    <scope>NUCLEOTIDE SEQUENCE [LARGE SCALE GENOMIC DNA]</scope>
    <source>
        <strain evidence="6 7">CTTW</strain>
    </source>
</reference>
<dbReference type="PANTHER" id="PTHR37299:SF1">
    <property type="entry name" value="STAGE 0 SPORULATION PROTEIN A HOMOLOG"/>
    <property type="match status" value="1"/>
</dbReference>
<dbReference type="PROSITE" id="PS50930">
    <property type="entry name" value="HTH_LYTTR"/>
    <property type="match status" value="1"/>
</dbReference>
<keyword evidence="3" id="KW-0597">Phosphoprotein</keyword>
<dbReference type="PROSITE" id="PS50110">
    <property type="entry name" value="RESPONSE_REGULATORY"/>
    <property type="match status" value="1"/>
</dbReference>
<dbReference type="GO" id="GO:0003677">
    <property type="term" value="F:DNA binding"/>
    <property type="evidence" value="ECO:0007669"/>
    <property type="project" value="UniProtKB-KW"/>
</dbReference>
<evidence type="ECO:0000256" key="2">
    <source>
        <dbReference type="ARBA" id="ARBA00024867"/>
    </source>
</evidence>
<dbReference type="SMART" id="SM00850">
    <property type="entry name" value="LytTR"/>
    <property type="match status" value="1"/>
</dbReference>
<keyword evidence="7" id="KW-1185">Reference proteome</keyword>
<dbReference type="InterPro" id="IPR001789">
    <property type="entry name" value="Sig_transdc_resp-reg_receiver"/>
</dbReference>
<dbReference type="Gene3D" id="2.40.50.1020">
    <property type="entry name" value="LytTr DNA-binding domain"/>
    <property type="match status" value="1"/>
</dbReference>
<evidence type="ECO:0000256" key="1">
    <source>
        <dbReference type="ARBA" id="ARBA00018672"/>
    </source>
</evidence>
<dbReference type="SMART" id="SM00448">
    <property type="entry name" value="REC"/>
    <property type="match status" value="1"/>
</dbReference>
<evidence type="ECO:0000313" key="7">
    <source>
        <dbReference type="Proteomes" id="UP000515703"/>
    </source>
</evidence>
<dbReference type="RefSeq" id="WP_185258005.1">
    <property type="nucleotide sequence ID" value="NZ_AP023368.1"/>
</dbReference>
<name>A0A7I8DGE7_9FIRM</name>
<dbReference type="Pfam" id="PF00072">
    <property type="entry name" value="Response_reg"/>
    <property type="match status" value="1"/>
</dbReference>
<dbReference type="Pfam" id="PF04397">
    <property type="entry name" value="LytTR"/>
    <property type="match status" value="1"/>
</dbReference>
<evidence type="ECO:0000259" key="4">
    <source>
        <dbReference type="PROSITE" id="PS50110"/>
    </source>
</evidence>
<dbReference type="GO" id="GO:0000156">
    <property type="term" value="F:phosphorelay response regulator activity"/>
    <property type="evidence" value="ECO:0007669"/>
    <property type="project" value="InterPro"/>
</dbReference>
<keyword evidence="6" id="KW-0238">DNA-binding</keyword>
<evidence type="ECO:0000313" key="6">
    <source>
        <dbReference type="EMBL" id="BCJ97593.1"/>
    </source>
</evidence>
<dbReference type="KEGG" id="acht:bsdcttw_06340"/>
<evidence type="ECO:0000259" key="5">
    <source>
        <dbReference type="PROSITE" id="PS50930"/>
    </source>
</evidence>
<dbReference type="Proteomes" id="UP000515703">
    <property type="component" value="Chromosome"/>
</dbReference>
<comment type="function">
    <text evidence="2">May play the central regulatory role in sporulation. It may be an element of the effector pathway responsible for the activation of sporulation genes in response to nutritional stress. Spo0A may act in concert with spo0H (a sigma factor) to control the expression of some genes that are critical to the sporulation process.</text>
</comment>
<dbReference type="EMBL" id="AP023368">
    <property type="protein sequence ID" value="BCJ97593.1"/>
    <property type="molecule type" value="Genomic_DNA"/>
</dbReference>
<dbReference type="InterPro" id="IPR011006">
    <property type="entry name" value="CheY-like_superfamily"/>
</dbReference>
<feature type="modified residue" description="4-aspartylphosphate" evidence="3">
    <location>
        <position position="58"/>
    </location>
</feature>
<proteinExistence type="predicted"/>
<dbReference type="CDD" id="cd00156">
    <property type="entry name" value="REC"/>
    <property type="match status" value="1"/>
</dbReference>
<dbReference type="Gene3D" id="3.40.50.2300">
    <property type="match status" value="1"/>
</dbReference>
<sequence length="238" mass="27383">MIKIALCDDDKKALPIIAGAAESTFRAQRIHTELQCFLNGEELLKAMEHTHFQIVLLDIDMPGLDGIEVGKRIREGNNNTCIIYVSECENRVFESFAVQPLGFVRKSNFLNDIAAVVQLYIKNCMQDQNVEYIKFSTRNSILTLKSNQIRYIEGSRNYQKIFLTGQQEPMEIKMTMEKLEYLTEPHGFIRIHKGYLVNYLYIQRIQTNHLILQDGITLPIGRSKMGEVKSKFISMLGN</sequence>
<feature type="domain" description="Response regulatory" evidence="4">
    <location>
        <begin position="3"/>
        <end position="121"/>
    </location>
</feature>
<dbReference type="InterPro" id="IPR007492">
    <property type="entry name" value="LytTR_DNA-bd_dom"/>
</dbReference>
<accession>A0A7I8DGE7</accession>
<feature type="domain" description="HTH LytTR-type" evidence="5">
    <location>
        <begin position="133"/>
        <end position="234"/>
    </location>
</feature>
<protein>
    <recommendedName>
        <fullName evidence="1">Stage 0 sporulation protein A homolog</fullName>
    </recommendedName>
</protein>
<dbReference type="AlphaFoldDB" id="A0A7I8DGE7"/>
<gene>
    <name evidence="6" type="primary">rgbR</name>
    <name evidence="6" type="ORF">bsdcttw_06340</name>
</gene>
<organism evidence="6 7">
    <name type="scientific">Anaerocolumna chitinilytica</name>
    <dbReference type="NCBI Taxonomy" id="1727145"/>
    <lineage>
        <taxon>Bacteria</taxon>
        <taxon>Bacillati</taxon>
        <taxon>Bacillota</taxon>
        <taxon>Clostridia</taxon>
        <taxon>Lachnospirales</taxon>
        <taxon>Lachnospiraceae</taxon>
        <taxon>Anaerocolumna</taxon>
    </lineage>
</organism>
<dbReference type="InterPro" id="IPR046947">
    <property type="entry name" value="LytR-like"/>
</dbReference>
<dbReference type="PANTHER" id="PTHR37299">
    <property type="entry name" value="TRANSCRIPTIONAL REGULATOR-RELATED"/>
    <property type="match status" value="1"/>
</dbReference>
<dbReference type="SUPFAM" id="SSF52172">
    <property type="entry name" value="CheY-like"/>
    <property type="match status" value="1"/>
</dbReference>
<reference evidence="6 7" key="1">
    <citation type="submission" date="2020-08" db="EMBL/GenBank/DDBJ databases">
        <title>Draft genome sequencing of an Anaerocolumna strain isolated from anoxic soil subjected to BSD treatment.</title>
        <authorList>
            <person name="Uek A."/>
            <person name="Tonouchi A."/>
        </authorList>
    </citation>
    <scope>NUCLEOTIDE SEQUENCE [LARGE SCALE GENOMIC DNA]</scope>
    <source>
        <strain evidence="6 7">CTTW</strain>
    </source>
</reference>
<evidence type="ECO:0000256" key="3">
    <source>
        <dbReference type="PROSITE-ProRule" id="PRU00169"/>
    </source>
</evidence>